<dbReference type="CDD" id="cd17534">
    <property type="entry name" value="REC_DC-like"/>
    <property type="match status" value="1"/>
</dbReference>
<evidence type="ECO:0000313" key="5">
    <source>
        <dbReference type="Proteomes" id="UP001218895"/>
    </source>
</evidence>
<accession>A0AAF0FU93</accession>
<dbReference type="PANTHER" id="PTHR44591">
    <property type="entry name" value="STRESS RESPONSE REGULATOR PROTEIN 1"/>
    <property type="match status" value="1"/>
</dbReference>
<evidence type="ECO:0000256" key="2">
    <source>
        <dbReference type="PROSITE-ProRule" id="PRU00169"/>
    </source>
</evidence>
<sequence>MADAKVLIVEDEVIVAMGLERSLGSFGYDVVGLATKGEDAIRMAGELMPDLALIDINLEDNIDGIDVAEKIGNNWDIPVVYLTSYTGDETLSRAIRTNPYGYLTKPARPREIYTTIETVLQKHRAIKAEKALKSGEDKFRFVMDSLPFPLCIVSEGDFENGPKISYSNRLLIAKTKMDAEKLSSISPGILLGFEFSKNLSKEKKKTCFECETSLKTSDRGNIPGKIYVKAAAFEGKTYLVVLFQEYLESKTENAEKVSGNISQETDELISSLKQPLSEIIAISGLFGGVESEEVFRNAEKMQNIILEFEKRE</sequence>
<dbReference type="RefSeq" id="WP_278099457.1">
    <property type="nucleotide sequence ID" value="NZ_CP091092.1"/>
</dbReference>
<dbReference type="GeneID" id="79950901"/>
<dbReference type="Pfam" id="PF00072">
    <property type="entry name" value="Response_reg"/>
    <property type="match status" value="1"/>
</dbReference>
<dbReference type="SUPFAM" id="SSF52172">
    <property type="entry name" value="CheY-like"/>
    <property type="match status" value="1"/>
</dbReference>
<dbReference type="PROSITE" id="PS50110">
    <property type="entry name" value="RESPONSE_REGULATORY"/>
    <property type="match status" value="1"/>
</dbReference>
<protein>
    <submittedName>
        <fullName evidence="4">Response regulator</fullName>
    </submittedName>
</protein>
<organism evidence="4 5">
    <name type="scientific">Methanomicrobium antiquum</name>
    <dbReference type="NCBI Taxonomy" id="487686"/>
    <lineage>
        <taxon>Archaea</taxon>
        <taxon>Methanobacteriati</taxon>
        <taxon>Methanobacteriota</taxon>
        <taxon>Stenosarchaea group</taxon>
        <taxon>Methanomicrobia</taxon>
        <taxon>Methanomicrobiales</taxon>
        <taxon>Methanomicrobiaceae</taxon>
        <taxon>Methanomicrobium</taxon>
    </lineage>
</organism>
<evidence type="ECO:0000259" key="3">
    <source>
        <dbReference type="PROSITE" id="PS50110"/>
    </source>
</evidence>
<feature type="modified residue" description="4-aspartylphosphate" evidence="2">
    <location>
        <position position="55"/>
    </location>
</feature>
<dbReference type="EMBL" id="CP091092">
    <property type="protein sequence ID" value="WFN36623.1"/>
    <property type="molecule type" value="Genomic_DNA"/>
</dbReference>
<dbReference type="KEGG" id="manq:L1994_10845"/>
<reference evidence="4" key="1">
    <citation type="submission" date="2022-01" db="EMBL/GenBank/DDBJ databases">
        <title>Complete genome of Methanomicrobium antiquum DSM 21220.</title>
        <authorList>
            <person name="Chen S.-C."/>
            <person name="You Y.-T."/>
            <person name="Zhou Y.-Z."/>
            <person name="Lai M.-C."/>
        </authorList>
    </citation>
    <scope>NUCLEOTIDE SEQUENCE</scope>
    <source>
        <strain evidence="4">DSM 21220</strain>
    </source>
</reference>
<dbReference type="SMART" id="SM00448">
    <property type="entry name" value="REC"/>
    <property type="match status" value="1"/>
</dbReference>
<dbReference type="PANTHER" id="PTHR44591:SF3">
    <property type="entry name" value="RESPONSE REGULATORY DOMAIN-CONTAINING PROTEIN"/>
    <property type="match status" value="1"/>
</dbReference>
<name>A0AAF0FU93_9EURY</name>
<dbReference type="InterPro" id="IPR050595">
    <property type="entry name" value="Bact_response_regulator"/>
</dbReference>
<keyword evidence="5" id="KW-1185">Reference proteome</keyword>
<evidence type="ECO:0000256" key="1">
    <source>
        <dbReference type="ARBA" id="ARBA00022553"/>
    </source>
</evidence>
<dbReference type="InterPro" id="IPR001789">
    <property type="entry name" value="Sig_transdc_resp-reg_receiver"/>
</dbReference>
<evidence type="ECO:0000313" key="4">
    <source>
        <dbReference type="EMBL" id="WFN36623.1"/>
    </source>
</evidence>
<dbReference type="InterPro" id="IPR011006">
    <property type="entry name" value="CheY-like_superfamily"/>
</dbReference>
<keyword evidence="1 2" id="KW-0597">Phosphoprotein</keyword>
<feature type="domain" description="Response regulatory" evidence="3">
    <location>
        <begin position="5"/>
        <end position="120"/>
    </location>
</feature>
<dbReference type="GO" id="GO:0000160">
    <property type="term" value="P:phosphorelay signal transduction system"/>
    <property type="evidence" value="ECO:0007669"/>
    <property type="project" value="InterPro"/>
</dbReference>
<proteinExistence type="predicted"/>
<dbReference type="AlphaFoldDB" id="A0AAF0FU93"/>
<gene>
    <name evidence="4" type="ORF">L1994_10845</name>
</gene>
<dbReference type="Proteomes" id="UP001218895">
    <property type="component" value="Chromosome"/>
</dbReference>
<dbReference type="Gene3D" id="3.40.50.2300">
    <property type="match status" value="1"/>
</dbReference>